<dbReference type="AlphaFoldDB" id="A0A1C5HI06"/>
<accession>A0A1C5HI06</accession>
<feature type="domain" description="RNA polymerase sigma-70 region 2" evidence="6">
    <location>
        <begin position="11"/>
        <end position="76"/>
    </location>
</feature>
<comment type="similarity">
    <text evidence="1">Belongs to the sigma-70 factor family. ECF subfamily.</text>
</comment>
<evidence type="ECO:0000313" key="9">
    <source>
        <dbReference type="Proteomes" id="UP000198221"/>
    </source>
</evidence>
<dbReference type="SUPFAM" id="SSF88946">
    <property type="entry name" value="Sigma2 domain of RNA polymerase sigma factors"/>
    <property type="match status" value="1"/>
</dbReference>
<evidence type="ECO:0000256" key="4">
    <source>
        <dbReference type="ARBA" id="ARBA00023125"/>
    </source>
</evidence>
<name>A0A1C5HI06_9ACTN</name>
<dbReference type="InterPro" id="IPR036388">
    <property type="entry name" value="WH-like_DNA-bd_sf"/>
</dbReference>
<dbReference type="GO" id="GO:0016987">
    <property type="term" value="F:sigma factor activity"/>
    <property type="evidence" value="ECO:0007669"/>
    <property type="project" value="UniProtKB-KW"/>
</dbReference>
<keyword evidence="3" id="KW-0731">Sigma factor</keyword>
<dbReference type="EMBL" id="LT607754">
    <property type="protein sequence ID" value="SCG45648.1"/>
    <property type="molecule type" value="Genomic_DNA"/>
</dbReference>
<dbReference type="Gene3D" id="1.10.10.10">
    <property type="entry name" value="Winged helix-like DNA-binding domain superfamily/Winged helix DNA-binding domain"/>
    <property type="match status" value="1"/>
</dbReference>
<dbReference type="OrthoDB" id="3783006at2"/>
<keyword evidence="4" id="KW-0238">DNA-binding</keyword>
<evidence type="ECO:0000256" key="1">
    <source>
        <dbReference type="ARBA" id="ARBA00010641"/>
    </source>
</evidence>
<sequence length="167" mass="19159">MTSWEGVLTGLVQQRGTTLKRYGYLLCGDSSEAEDLVQDALVRTFSSARRTDVGQVEGYVRTVMLRLYLDRTRRRNLWRRIQPLAAPAPQPDQHAYADLRGDLGRALRELSARQRACVVLYYYLDLPVQECADLLDLKPGAVKRYLYEARSRLAERHGPPEPAREEH</sequence>
<keyword evidence="5" id="KW-0804">Transcription</keyword>
<dbReference type="InterPro" id="IPR014284">
    <property type="entry name" value="RNA_pol_sigma-70_dom"/>
</dbReference>
<evidence type="ECO:0000256" key="5">
    <source>
        <dbReference type="ARBA" id="ARBA00023163"/>
    </source>
</evidence>
<evidence type="ECO:0000256" key="3">
    <source>
        <dbReference type="ARBA" id="ARBA00023082"/>
    </source>
</evidence>
<evidence type="ECO:0000313" key="8">
    <source>
        <dbReference type="EMBL" id="SCG45648.1"/>
    </source>
</evidence>
<dbReference type="Pfam" id="PF08281">
    <property type="entry name" value="Sigma70_r4_2"/>
    <property type="match status" value="1"/>
</dbReference>
<evidence type="ECO:0000259" key="6">
    <source>
        <dbReference type="Pfam" id="PF04542"/>
    </source>
</evidence>
<evidence type="ECO:0000259" key="7">
    <source>
        <dbReference type="Pfam" id="PF08281"/>
    </source>
</evidence>
<dbReference type="SUPFAM" id="SSF88659">
    <property type="entry name" value="Sigma3 and sigma4 domains of RNA polymerase sigma factors"/>
    <property type="match status" value="1"/>
</dbReference>
<dbReference type="InterPro" id="IPR007627">
    <property type="entry name" value="RNA_pol_sigma70_r2"/>
</dbReference>
<dbReference type="PANTHER" id="PTHR43133">
    <property type="entry name" value="RNA POLYMERASE ECF-TYPE SIGMA FACTO"/>
    <property type="match status" value="1"/>
</dbReference>
<dbReference type="Pfam" id="PF04542">
    <property type="entry name" value="Sigma70_r2"/>
    <property type="match status" value="1"/>
</dbReference>
<dbReference type="GO" id="GO:0006352">
    <property type="term" value="P:DNA-templated transcription initiation"/>
    <property type="evidence" value="ECO:0007669"/>
    <property type="project" value="InterPro"/>
</dbReference>
<keyword evidence="9" id="KW-1185">Reference proteome</keyword>
<dbReference type="CDD" id="cd06171">
    <property type="entry name" value="Sigma70_r4"/>
    <property type="match status" value="1"/>
</dbReference>
<dbReference type="InterPro" id="IPR013249">
    <property type="entry name" value="RNA_pol_sigma70_r4_t2"/>
</dbReference>
<dbReference type="NCBIfam" id="TIGR02937">
    <property type="entry name" value="sigma70-ECF"/>
    <property type="match status" value="1"/>
</dbReference>
<dbReference type="InterPro" id="IPR039425">
    <property type="entry name" value="RNA_pol_sigma-70-like"/>
</dbReference>
<reference evidence="9" key="1">
    <citation type="submission" date="2016-06" db="EMBL/GenBank/DDBJ databases">
        <authorList>
            <person name="Varghese N."/>
            <person name="Submissions Spin"/>
        </authorList>
    </citation>
    <scope>NUCLEOTIDE SEQUENCE [LARGE SCALE GENOMIC DNA]</scope>
    <source>
        <strain evidence="9">DSM 43819</strain>
    </source>
</reference>
<protein>
    <submittedName>
        <fullName evidence="8">RNA polymerase sigma factor, sigma-70 family</fullName>
    </submittedName>
</protein>
<dbReference type="Proteomes" id="UP000198221">
    <property type="component" value="Chromosome I"/>
</dbReference>
<dbReference type="PANTHER" id="PTHR43133:SF50">
    <property type="entry name" value="ECF RNA POLYMERASE SIGMA FACTOR SIGM"/>
    <property type="match status" value="1"/>
</dbReference>
<dbReference type="GO" id="GO:0003677">
    <property type="term" value="F:DNA binding"/>
    <property type="evidence" value="ECO:0007669"/>
    <property type="project" value="UniProtKB-KW"/>
</dbReference>
<dbReference type="InterPro" id="IPR013325">
    <property type="entry name" value="RNA_pol_sigma_r2"/>
</dbReference>
<dbReference type="Gene3D" id="1.10.1740.10">
    <property type="match status" value="1"/>
</dbReference>
<gene>
    <name evidence="8" type="ORF">GA0070613_1362</name>
</gene>
<keyword evidence="2" id="KW-0805">Transcription regulation</keyword>
<feature type="domain" description="RNA polymerase sigma factor 70 region 4 type 2" evidence="7">
    <location>
        <begin position="102"/>
        <end position="153"/>
    </location>
</feature>
<organism evidence="8 9">
    <name type="scientific">Micromonospora inositola</name>
    <dbReference type="NCBI Taxonomy" id="47865"/>
    <lineage>
        <taxon>Bacteria</taxon>
        <taxon>Bacillati</taxon>
        <taxon>Actinomycetota</taxon>
        <taxon>Actinomycetes</taxon>
        <taxon>Micromonosporales</taxon>
        <taxon>Micromonosporaceae</taxon>
        <taxon>Micromonospora</taxon>
    </lineage>
</organism>
<evidence type="ECO:0000256" key="2">
    <source>
        <dbReference type="ARBA" id="ARBA00023015"/>
    </source>
</evidence>
<dbReference type="InterPro" id="IPR013324">
    <property type="entry name" value="RNA_pol_sigma_r3/r4-like"/>
</dbReference>
<dbReference type="RefSeq" id="WP_089011498.1">
    <property type="nucleotide sequence ID" value="NZ_LT607754.1"/>
</dbReference>
<proteinExistence type="inferred from homology"/>